<feature type="compositionally biased region" description="Polar residues" evidence="1">
    <location>
        <begin position="101"/>
        <end position="115"/>
    </location>
</feature>
<evidence type="ECO:0000256" key="1">
    <source>
        <dbReference type="SAM" id="MobiDB-lite"/>
    </source>
</evidence>
<dbReference type="AlphaFoldDB" id="A0A4U8V265"/>
<reference evidence="2 3" key="2">
    <citation type="journal article" date="2019" name="G3 (Bethesda)">
        <title>Hybrid Assembly of the Genome of the Entomopathogenic Nematode Steinernema carpocapsae Identifies the X-Chromosome.</title>
        <authorList>
            <person name="Serra L."/>
            <person name="Macchietto M."/>
            <person name="Macias-Munoz A."/>
            <person name="McGill C.J."/>
            <person name="Rodriguez I.M."/>
            <person name="Rodriguez B."/>
            <person name="Murad R."/>
            <person name="Mortazavi A."/>
        </authorList>
    </citation>
    <scope>NUCLEOTIDE SEQUENCE [LARGE SCALE GENOMIC DNA]</scope>
    <source>
        <strain evidence="2 3">ALL</strain>
    </source>
</reference>
<comment type="caution">
    <text evidence="2">The sequence shown here is derived from an EMBL/GenBank/DDBJ whole genome shotgun (WGS) entry which is preliminary data.</text>
</comment>
<dbReference type="Proteomes" id="UP000298663">
    <property type="component" value="Chromosome X"/>
</dbReference>
<evidence type="ECO:0000313" key="2">
    <source>
        <dbReference type="EMBL" id="TMS39419.1"/>
    </source>
</evidence>
<reference evidence="2 3" key="1">
    <citation type="journal article" date="2015" name="Genome Biol.">
        <title>Comparative genomics of Steinernema reveals deeply conserved gene regulatory networks.</title>
        <authorList>
            <person name="Dillman A.R."/>
            <person name="Macchietto M."/>
            <person name="Porter C.F."/>
            <person name="Rogers A."/>
            <person name="Williams B."/>
            <person name="Antoshechkin I."/>
            <person name="Lee M.M."/>
            <person name="Goodwin Z."/>
            <person name="Lu X."/>
            <person name="Lewis E.E."/>
            <person name="Goodrich-Blair H."/>
            <person name="Stock S.P."/>
            <person name="Adams B.J."/>
            <person name="Sternberg P.W."/>
            <person name="Mortazavi A."/>
        </authorList>
    </citation>
    <scope>NUCLEOTIDE SEQUENCE [LARGE SCALE GENOMIC DNA]</scope>
    <source>
        <strain evidence="2 3">ALL</strain>
    </source>
</reference>
<dbReference type="EMBL" id="CM016762">
    <property type="protein sequence ID" value="TMS39419.1"/>
    <property type="molecule type" value="Genomic_DNA"/>
</dbReference>
<organism evidence="2 3">
    <name type="scientific">Steinernema carpocapsae</name>
    <name type="common">Entomopathogenic nematode</name>
    <dbReference type="NCBI Taxonomy" id="34508"/>
    <lineage>
        <taxon>Eukaryota</taxon>
        <taxon>Metazoa</taxon>
        <taxon>Ecdysozoa</taxon>
        <taxon>Nematoda</taxon>
        <taxon>Chromadorea</taxon>
        <taxon>Rhabditida</taxon>
        <taxon>Tylenchina</taxon>
        <taxon>Panagrolaimomorpha</taxon>
        <taxon>Strongyloidoidea</taxon>
        <taxon>Steinernematidae</taxon>
        <taxon>Steinernema</taxon>
    </lineage>
</organism>
<feature type="region of interest" description="Disordered" evidence="1">
    <location>
        <begin position="100"/>
        <end position="226"/>
    </location>
</feature>
<feature type="compositionally biased region" description="Polar residues" evidence="1">
    <location>
        <begin position="178"/>
        <end position="188"/>
    </location>
</feature>
<name>A0A4U8V265_STECR</name>
<dbReference type="EMBL" id="AZBU02000001">
    <property type="protein sequence ID" value="TMS39419.1"/>
    <property type="molecule type" value="Genomic_DNA"/>
</dbReference>
<feature type="compositionally biased region" description="Basic and acidic residues" evidence="1">
    <location>
        <begin position="147"/>
        <end position="162"/>
    </location>
</feature>
<gene>
    <name evidence="2" type="ORF">L596_005944</name>
</gene>
<accession>A0A4U8V265</accession>
<evidence type="ECO:0000313" key="3">
    <source>
        <dbReference type="Proteomes" id="UP000298663"/>
    </source>
</evidence>
<proteinExistence type="predicted"/>
<keyword evidence="3" id="KW-1185">Reference proteome</keyword>
<sequence>MTATDRWVTAKDILGRKRNAWVRDRHAETADAKDLVTTGNRESPRTENAIRELLRKPSGRELPPRSDLTTVSAFTLVQSQQKVASASSTVTTVEWPLKPAASTTSTEITELQSSPMHKGPSLLGETRTTEITAQVDRKFSTATTVPKPEDKALKLDSPELRKVLASSDVLDEPKRSPNTEQAQPTNVPISAFRWYTKPDGAVDQSNPPGQHQDRLDRNPRRFDPEVSSTLYGDFSKSIAQGKRDLAEFLRSTIASFAQVQVTLRDTPQDANSATLLQIAPDGVSTAIRPVPFSITISAPASSTPQSRFDPTPSDIALLQAMRFSLINLCSQQAQGTPLTQTITQTVLPSHLSQDTVPRALETQGELISPQLSHLMALPSRASQNNDLNLLGVTETMGTQASQIATSQTHLLSASNVAIPQIKGLNLLSSPTDLHLKQRQTTF</sequence>
<feature type="compositionally biased region" description="Basic and acidic residues" evidence="1">
    <location>
        <begin position="211"/>
        <end position="224"/>
    </location>
</feature>
<protein>
    <submittedName>
        <fullName evidence="2">Uncharacterized protein</fullName>
    </submittedName>
</protein>